<accession>A0A1X7NKG4</accession>
<dbReference type="Proteomes" id="UP000193083">
    <property type="component" value="Unassembled WGS sequence"/>
</dbReference>
<dbReference type="PANTHER" id="PTHR46796">
    <property type="entry name" value="HTH-TYPE TRANSCRIPTIONAL ACTIVATOR RHAS-RELATED"/>
    <property type="match status" value="1"/>
</dbReference>
<dbReference type="SMART" id="SM00342">
    <property type="entry name" value="HTH_ARAC"/>
    <property type="match status" value="1"/>
</dbReference>
<gene>
    <name evidence="5" type="ORF">SAMN02982922_1936</name>
</gene>
<evidence type="ECO:0000259" key="4">
    <source>
        <dbReference type="PROSITE" id="PS01124"/>
    </source>
</evidence>
<keyword evidence="2 5" id="KW-0238">DNA-binding</keyword>
<reference evidence="5 6" key="1">
    <citation type="submission" date="2017-04" db="EMBL/GenBank/DDBJ databases">
        <authorList>
            <person name="Afonso C.L."/>
            <person name="Miller P.J."/>
            <person name="Scott M.A."/>
            <person name="Spackman E."/>
            <person name="Goraichik I."/>
            <person name="Dimitrov K.M."/>
            <person name="Suarez D.L."/>
            <person name="Swayne D.E."/>
        </authorList>
    </citation>
    <scope>NUCLEOTIDE SEQUENCE [LARGE SCALE GENOMIC DNA]</scope>
    <source>
        <strain evidence="5 6">B5P</strain>
    </source>
</reference>
<evidence type="ECO:0000256" key="2">
    <source>
        <dbReference type="ARBA" id="ARBA00023125"/>
    </source>
</evidence>
<dbReference type="SUPFAM" id="SSF46689">
    <property type="entry name" value="Homeodomain-like"/>
    <property type="match status" value="1"/>
</dbReference>
<keyword evidence="6" id="KW-1185">Reference proteome</keyword>
<dbReference type="Gene3D" id="1.10.10.60">
    <property type="entry name" value="Homeodomain-like"/>
    <property type="match status" value="1"/>
</dbReference>
<dbReference type="InterPro" id="IPR018060">
    <property type="entry name" value="HTH_AraC"/>
</dbReference>
<keyword evidence="1" id="KW-0805">Transcription regulation</keyword>
<evidence type="ECO:0000313" key="5">
    <source>
        <dbReference type="EMBL" id="SMH37667.1"/>
    </source>
</evidence>
<name>A0A1X7NKG4_9HYPH</name>
<dbReference type="InterPro" id="IPR035418">
    <property type="entry name" value="AraC-bd_2"/>
</dbReference>
<dbReference type="GO" id="GO:0003700">
    <property type="term" value="F:DNA-binding transcription factor activity"/>
    <property type="evidence" value="ECO:0007669"/>
    <property type="project" value="InterPro"/>
</dbReference>
<dbReference type="PROSITE" id="PS01124">
    <property type="entry name" value="HTH_ARAC_FAMILY_2"/>
    <property type="match status" value="1"/>
</dbReference>
<protein>
    <submittedName>
        <fullName evidence="5">AraC-type DNA-binding protein</fullName>
    </submittedName>
</protein>
<dbReference type="PRINTS" id="PR00032">
    <property type="entry name" value="HTHARAC"/>
</dbReference>
<feature type="domain" description="HTH araC/xylS-type" evidence="4">
    <location>
        <begin position="240"/>
        <end position="339"/>
    </location>
</feature>
<dbReference type="InterPro" id="IPR020449">
    <property type="entry name" value="Tscrpt_reg_AraC-type_HTH"/>
</dbReference>
<evidence type="ECO:0000256" key="3">
    <source>
        <dbReference type="ARBA" id="ARBA00023163"/>
    </source>
</evidence>
<sequence length="343" mass="38748">MLWGARPWHNCCFISRDFPVFPQGRGDVGVKTFDLAEIRTTERFSYWRDVLCNVYVALNPEPSFKTDFLGTVTDHTFDGIGISNISSLKQTIARTPQGIRRDADAYCFLNLQVAGTCRVTQAGRTAVTTPGEFTIVDSSEPFLLDYVSDEWEQYSFKIPKHIFDSHIGHDLVVRTVTGRTPIGRIVVDFLASVARTPESFRHSSTDMTKSIVDLAAMSLRASGPDRDDGRNRTFRSALSNSILGYVRLNFADPEIAPAKVAAHFGISTRYLHKLLEEHGETFGQIILGMRLERCASDLREGKCLTISEAAFRWGFNDMSSFSRAFRRRFGVPPRDYRHQSREL</sequence>
<dbReference type="InterPro" id="IPR009057">
    <property type="entry name" value="Homeodomain-like_sf"/>
</dbReference>
<evidence type="ECO:0000256" key="1">
    <source>
        <dbReference type="ARBA" id="ARBA00023015"/>
    </source>
</evidence>
<dbReference type="InterPro" id="IPR050204">
    <property type="entry name" value="AraC_XylS_family_regulators"/>
</dbReference>
<dbReference type="Pfam" id="PF12833">
    <property type="entry name" value="HTH_18"/>
    <property type="match status" value="1"/>
</dbReference>
<dbReference type="AlphaFoldDB" id="A0A1X7NKG4"/>
<organism evidence="5 6">
    <name type="scientific">Mesorhizobium australicum</name>
    <dbReference type="NCBI Taxonomy" id="536018"/>
    <lineage>
        <taxon>Bacteria</taxon>
        <taxon>Pseudomonadati</taxon>
        <taxon>Pseudomonadota</taxon>
        <taxon>Alphaproteobacteria</taxon>
        <taxon>Hyphomicrobiales</taxon>
        <taxon>Phyllobacteriaceae</taxon>
        <taxon>Mesorhizobium</taxon>
    </lineage>
</organism>
<proteinExistence type="predicted"/>
<dbReference type="Pfam" id="PF14525">
    <property type="entry name" value="AraC_binding_2"/>
    <property type="match status" value="1"/>
</dbReference>
<evidence type="ECO:0000313" key="6">
    <source>
        <dbReference type="Proteomes" id="UP000193083"/>
    </source>
</evidence>
<dbReference type="EMBL" id="FXBL01000004">
    <property type="protein sequence ID" value="SMH37667.1"/>
    <property type="molecule type" value="Genomic_DNA"/>
</dbReference>
<dbReference type="PANTHER" id="PTHR46796:SF6">
    <property type="entry name" value="ARAC SUBFAMILY"/>
    <property type="match status" value="1"/>
</dbReference>
<dbReference type="GO" id="GO:0043565">
    <property type="term" value="F:sequence-specific DNA binding"/>
    <property type="evidence" value="ECO:0007669"/>
    <property type="project" value="InterPro"/>
</dbReference>
<keyword evidence="3" id="KW-0804">Transcription</keyword>